<dbReference type="AlphaFoldDB" id="B1SXA9"/>
<name>B1SXA9_9BURK</name>
<dbReference type="RefSeq" id="WP_006756234.1">
    <property type="nucleotide sequence ID" value="NZ_ABLK01000003.1"/>
</dbReference>
<evidence type="ECO:0000313" key="2">
    <source>
        <dbReference type="EMBL" id="EDT44016.1"/>
    </source>
</evidence>
<evidence type="ECO:0008006" key="4">
    <source>
        <dbReference type="Google" id="ProtNLM"/>
    </source>
</evidence>
<dbReference type="Pfam" id="PF14099">
    <property type="entry name" value="Polysacc_lyase"/>
    <property type="match status" value="1"/>
</dbReference>
<feature type="chain" id="PRO_5002770835" description="Polysaccharide lyase-like protein" evidence="1">
    <location>
        <begin position="19"/>
        <end position="259"/>
    </location>
</feature>
<dbReference type="EMBL" id="ABLK01000003">
    <property type="protein sequence ID" value="EDT44016.1"/>
    <property type="molecule type" value="Genomic_DNA"/>
</dbReference>
<gene>
    <name evidence="2" type="ORF">BamMEX5DRAFT_0175</name>
</gene>
<dbReference type="PATRIC" id="fig|396597.7.peg.8289"/>
<keyword evidence="1" id="KW-0732">Signal</keyword>
<feature type="signal peptide" evidence="1">
    <location>
        <begin position="1"/>
        <end position="18"/>
    </location>
</feature>
<dbReference type="InterPro" id="IPR025975">
    <property type="entry name" value="Polysacc_lyase"/>
</dbReference>
<dbReference type="Gene3D" id="2.60.120.200">
    <property type="match status" value="1"/>
</dbReference>
<organism evidence="2 3">
    <name type="scientific">Burkholderia ambifaria MEX-5</name>
    <dbReference type="NCBI Taxonomy" id="396597"/>
    <lineage>
        <taxon>Bacteria</taxon>
        <taxon>Pseudomonadati</taxon>
        <taxon>Pseudomonadota</taxon>
        <taxon>Betaproteobacteria</taxon>
        <taxon>Burkholderiales</taxon>
        <taxon>Burkholderiaceae</taxon>
        <taxon>Burkholderia</taxon>
        <taxon>Burkholderia cepacia complex</taxon>
    </lineage>
</organism>
<evidence type="ECO:0000313" key="3">
    <source>
        <dbReference type="Proteomes" id="UP000004814"/>
    </source>
</evidence>
<sequence>MKRAAWLSLLSYACTAQAALDCPVDPPFGYTPVMAFDWRDGVPPRSIQAPSSRSITVGSAEPGGPPMLNVRIDRNDNFAHVANGTPRAEIVLNRVTFVNGDDYMLQWSTRLPDDFEIDDAHPEVITQILQLRPPGSPPVSLLLKGNRYAVELRSYAKQVPRGIAFGSPSDDRGKLVCWRLRYVPDPTGVAAVTELYRNGKLVFGERGLPNMYEGDAHPYLKMGIYKWAWLDGPDTVTHRAISFGPVVLSKKAVRQRDDD</sequence>
<accession>B1SXA9</accession>
<comment type="caution">
    <text evidence="2">The sequence shown here is derived from an EMBL/GenBank/DDBJ whole genome shotgun (WGS) entry which is preliminary data.</text>
</comment>
<dbReference type="Proteomes" id="UP000004814">
    <property type="component" value="Unassembled WGS sequence"/>
</dbReference>
<evidence type="ECO:0000256" key="1">
    <source>
        <dbReference type="SAM" id="SignalP"/>
    </source>
</evidence>
<proteinExistence type="predicted"/>
<protein>
    <recommendedName>
        <fullName evidence="4">Polysaccharide lyase-like protein</fullName>
    </recommendedName>
</protein>
<reference evidence="2 3" key="1">
    <citation type="submission" date="2008-03" db="EMBL/GenBank/DDBJ databases">
        <title>Sequencing of the draft genome and assembly of Burkholderia ambifaria MEX-5.</title>
        <authorList>
            <consortium name="US DOE Joint Genome Institute (JGI-PGF)"/>
            <person name="Copeland A."/>
            <person name="Lucas S."/>
            <person name="Lapidus A."/>
            <person name="Glavina del Rio T."/>
            <person name="Dalin E."/>
            <person name="Tice H."/>
            <person name="Bruce D."/>
            <person name="Goodwin L."/>
            <person name="Pitluck S."/>
            <person name="Larimer F."/>
            <person name="Land M.L."/>
            <person name="Hauser L."/>
            <person name="Tiedje J."/>
            <person name="Richardson P."/>
        </authorList>
    </citation>
    <scope>NUCLEOTIDE SEQUENCE [LARGE SCALE GENOMIC DNA]</scope>
    <source>
        <strain evidence="2 3">MEX-5</strain>
    </source>
</reference>